<reference evidence="7" key="1">
    <citation type="submission" date="2021-01" db="EMBL/GenBank/DDBJ databases">
        <title>Adiantum capillus-veneris genome.</title>
        <authorList>
            <person name="Fang Y."/>
            <person name="Liao Q."/>
        </authorList>
    </citation>
    <scope>NUCLEOTIDE SEQUENCE</scope>
    <source>
        <strain evidence="7">H3</strain>
        <tissue evidence="7">Leaf</tissue>
    </source>
</reference>
<dbReference type="GO" id="GO:0005634">
    <property type="term" value="C:nucleus"/>
    <property type="evidence" value="ECO:0007669"/>
    <property type="project" value="UniProtKB-SubCell"/>
</dbReference>
<dbReference type="Pfam" id="PF17811">
    <property type="entry name" value="JHD"/>
    <property type="match status" value="1"/>
</dbReference>
<protein>
    <recommendedName>
        <fullName evidence="6">Jumonji helical domain-containing protein</fullName>
    </recommendedName>
</protein>
<evidence type="ECO:0000256" key="3">
    <source>
        <dbReference type="ARBA" id="ARBA00022853"/>
    </source>
</evidence>
<name>A0A9D4UAG1_ADICA</name>
<dbReference type="Gene3D" id="1.20.58.1360">
    <property type="match status" value="1"/>
</dbReference>
<evidence type="ECO:0000313" key="7">
    <source>
        <dbReference type="EMBL" id="KAI5064232.1"/>
    </source>
</evidence>
<evidence type="ECO:0000313" key="8">
    <source>
        <dbReference type="Proteomes" id="UP000886520"/>
    </source>
</evidence>
<proteinExistence type="predicted"/>
<evidence type="ECO:0000256" key="1">
    <source>
        <dbReference type="ARBA" id="ARBA00004123"/>
    </source>
</evidence>
<dbReference type="GO" id="GO:0046872">
    <property type="term" value="F:metal ion binding"/>
    <property type="evidence" value="ECO:0007669"/>
    <property type="project" value="UniProtKB-KW"/>
</dbReference>
<dbReference type="GO" id="GO:0006325">
    <property type="term" value="P:chromatin organization"/>
    <property type="evidence" value="ECO:0007669"/>
    <property type="project" value="UniProtKB-KW"/>
</dbReference>
<dbReference type="InterPro" id="IPR041070">
    <property type="entry name" value="JHD"/>
</dbReference>
<evidence type="ECO:0000256" key="2">
    <source>
        <dbReference type="ARBA" id="ARBA00022723"/>
    </source>
</evidence>
<sequence>MEERLKVRRKFRYPLYKPLMWHTASYYLNLLRKKGTKKKSLKVWEKEGIRSLCSSLQIWIQQSVETGEVPDCIHDPKALLKDLKTLAKAS</sequence>
<organism evidence="7 8">
    <name type="scientific">Adiantum capillus-veneris</name>
    <name type="common">Maidenhair fern</name>
    <dbReference type="NCBI Taxonomy" id="13818"/>
    <lineage>
        <taxon>Eukaryota</taxon>
        <taxon>Viridiplantae</taxon>
        <taxon>Streptophyta</taxon>
        <taxon>Embryophyta</taxon>
        <taxon>Tracheophyta</taxon>
        <taxon>Polypodiopsida</taxon>
        <taxon>Polypodiidae</taxon>
        <taxon>Polypodiales</taxon>
        <taxon>Pteridineae</taxon>
        <taxon>Pteridaceae</taxon>
        <taxon>Vittarioideae</taxon>
        <taxon>Adiantum</taxon>
    </lineage>
</organism>
<dbReference type="EMBL" id="JABFUD020000020">
    <property type="protein sequence ID" value="KAI5064232.1"/>
    <property type="molecule type" value="Genomic_DNA"/>
</dbReference>
<dbReference type="Proteomes" id="UP000886520">
    <property type="component" value="Chromosome 20"/>
</dbReference>
<evidence type="ECO:0000256" key="5">
    <source>
        <dbReference type="ARBA" id="ARBA00023242"/>
    </source>
</evidence>
<keyword evidence="8" id="KW-1185">Reference proteome</keyword>
<dbReference type="GO" id="GO:0051213">
    <property type="term" value="F:dioxygenase activity"/>
    <property type="evidence" value="ECO:0007669"/>
    <property type="project" value="UniProtKB-KW"/>
</dbReference>
<keyword evidence="4" id="KW-0560">Oxidoreductase</keyword>
<feature type="domain" description="Jumonji helical" evidence="6">
    <location>
        <begin position="1"/>
        <end position="84"/>
    </location>
</feature>
<keyword evidence="5" id="KW-0539">Nucleus</keyword>
<dbReference type="PANTHER" id="PTHR23123">
    <property type="entry name" value="PHD/F-BOX CONTAINING PROTEIN"/>
    <property type="match status" value="1"/>
</dbReference>
<comment type="caution">
    <text evidence="7">The sequence shown here is derived from an EMBL/GenBank/DDBJ whole genome shotgun (WGS) entry which is preliminary data.</text>
</comment>
<dbReference type="AlphaFoldDB" id="A0A9D4UAG1"/>
<accession>A0A9D4UAG1</accession>
<keyword evidence="2" id="KW-0479">Metal-binding</keyword>
<dbReference type="OrthoDB" id="5876800at2759"/>
<evidence type="ECO:0000259" key="6">
    <source>
        <dbReference type="Pfam" id="PF17811"/>
    </source>
</evidence>
<keyword evidence="4" id="KW-0223">Dioxygenase</keyword>
<dbReference type="InterPro" id="IPR050690">
    <property type="entry name" value="JHDM1_Histone_Demethylase"/>
</dbReference>
<comment type="subcellular location">
    <subcellularLocation>
        <location evidence="1">Nucleus</location>
    </subcellularLocation>
</comment>
<evidence type="ECO:0000256" key="4">
    <source>
        <dbReference type="ARBA" id="ARBA00022964"/>
    </source>
</evidence>
<keyword evidence="3" id="KW-0156">Chromatin regulator</keyword>
<gene>
    <name evidence="7" type="ORF">GOP47_0020902</name>
</gene>